<feature type="chain" id="PRO_5008518826" description="DUF4168 domain-containing protein" evidence="2">
    <location>
        <begin position="28"/>
        <end position="148"/>
    </location>
</feature>
<feature type="compositionally biased region" description="Low complexity" evidence="1">
    <location>
        <begin position="51"/>
        <end position="67"/>
    </location>
</feature>
<name>A0A1B1AHA7_9PROT</name>
<protein>
    <recommendedName>
        <fullName evidence="3">DUF4168 domain-containing protein</fullName>
    </recommendedName>
</protein>
<feature type="signal peptide" evidence="2">
    <location>
        <begin position="1"/>
        <end position="27"/>
    </location>
</feature>
<feature type="domain" description="DUF4168" evidence="3">
    <location>
        <begin position="93"/>
        <end position="137"/>
    </location>
</feature>
<dbReference type="RefSeq" id="WP_066770095.1">
    <property type="nucleotide sequence ID" value="NZ_CP013244.1"/>
</dbReference>
<dbReference type="Proteomes" id="UP000092498">
    <property type="component" value="Chromosome"/>
</dbReference>
<feature type="region of interest" description="Disordered" evidence="1">
    <location>
        <begin position="32"/>
        <end position="69"/>
    </location>
</feature>
<proteinExistence type="predicted"/>
<dbReference type="InterPro" id="IPR025433">
    <property type="entry name" value="DUF4168"/>
</dbReference>
<accession>A0A1B1AHA7</accession>
<evidence type="ECO:0000313" key="5">
    <source>
        <dbReference type="Proteomes" id="UP000092498"/>
    </source>
</evidence>
<evidence type="ECO:0000259" key="3">
    <source>
        <dbReference type="Pfam" id="PF13767"/>
    </source>
</evidence>
<evidence type="ECO:0000256" key="2">
    <source>
        <dbReference type="SAM" id="SignalP"/>
    </source>
</evidence>
<evidence type="ECO:0000313" key="4">
    <source>
        <dbReference type="EMBL" id="ANP45944.1"/>
    </source>
</evidence>
<dbReference type="EMBL" id="CP013244">
    <property type="protein sequence ID" value="ANP45944.1"/>
    <property type="molecule type" value="Genomic_DNA"/>
</dbReference>
<gene>
    <name evidence="4" type="ORF">ATE48_08435</name>
</gene>
<dbReference type="STRING" id="1759059.ATE48_08435"/>
<feature type="compositionally biased region" description="Low complexity" evidence="1">
    <location>
        <begin position="32"/>
        <end position="43"/>
    </location>
</feature>
<dbReference type="InParanoid" id="A0A1B1AHA7"/>
<evidence type="ECO:0000256" key="1">
    <source>
        <dbReference type="SAM" id="MobiDB-lite"/>
    </source>
</evidence>
<dbReference type="AlphaFoldDB" id="A0A1B1AHA7"/>
<keyword evidence="5" id="KW-1185">Reference proteome</keyword>
<organism evidence="4 5">
    <name type="scientific">Candidatus Viadribacter manganicus</name>
    <dbReference type="NCBI Taxonomy" id="1759059"/>
    <lineage>
        <taxon>Bacteria</taxon>
        <taxon>Pseudomonadati</taxon>
        <taxon>Pseudomonadota</taxon>
        <taxon>Alphaproteobacteria</taxon>
        <taxon>Hyphomonadales</taxon>
        <taxon>Hyphomonadaceae</taxon>
        <taxon>Candidatus Viadribacter</taxon>
    </lineage>
</organism>
<dbReference type="KEGG" id="cbot:ATE48_08435"/>
<dbReference type="Pfam" id="PF13767">
    <property type="entry name" value="DUF4168"/>
    <property type="match status" value="1"/>
</dbReference>
<keyword evidence="2" id="KW-0732">Signal</keyword>
<dbReference type="PROSITE" id="PS51257">
    <property type="entry name" value="PROKAR_LIPOPROTEIN"/>
    <property type="match status" value="1"/>
</dbReference>
<sequence>MTKFQMLAAAAVAALTAACALTQTTQAETQSLTATSSTATPAPAAQPAPPAQIAQATPAPTTPVAPTNFTDDQLRSFARAAIEIDPISRTLSAATPEQQTAAAEQIRQILARNGIDSATYNAIAAQAQRDPAFASRIASLNRTDPSNG</sequence>
<reference evidence="4 5" key="1">
    <citation type="submission" date="2015-11" db="EMBL/GenBank/DDBJ databases">
        <title>Whole-Genome Sequence of Candidatus Oderbacter manganicum from the National Park Lower Oder Valley, Germany.</title>
        <authorList>
            <person name="Braun B."/>
            <person name="Liere K."/>
            <person name="Szewzyk U."/>
        </authorList>
    </citation>
    <scope>NUCLEOTIDE SEQUENCE [LARGE SCALE GENOMIC DNA]</scope>
    <source>
        <strain evidence="4 5">OTSz_A_272</strain>
    </source>
</reference>